<protein>
    <recommendedName>
        <fullName evidence="1">Endoribonuclease L-PSP/chorismate mutase-like domain-containing protein</fullName>
    </recommendedName>
</protein>
<evidence type="ECO:0000313" key="3">
    <source>
        <dbReference type="Proteomes" id="UP000321750"/>
    </source>
</evidence>
<comment type="caution">
    <text evidence="2">The sequence shown here is derived from an EMBL/GenBank/DDBJ whole genome shotgun (WGS) entry which is preliminary data.</text>
</comment>
<dbReference type="PANTHER" id="PTHR43760:SF1">
    <property type="entry name" value="ENDORIBONUCLEASE L-PSP_CHORISMATE MUTASE-LIKE DOMAIN-CONTAINING PROTEIN"/>
    <property type="match status" value="1"/>
</dbReference>
<accession>A0A512JER0</accession>
<evidence type="ECO:0000259" key="1">
    <source>
        <dbReference type="Pfam" id="PF14588"/>
    </source>
</evidence>
<dbReference type="Proteomes" id="UP000321750">
    <property type="component" value="Unassembled WGS sequence"/>
</dbReference>
<feature type="domain" description="Endoribonuclease L-PSP/chorismate mutase-like" evidence="1">
    <location>
        <begin position="22"/>
        <end position="163"/>
    </location>
</feature>
<dbReference type="CDD" id="cd02199">
    <property type="entry name" value="YjgF_YER057c_UK114_like_1"/>
    <property type="match status" value="1"/>
</dbReference>
<proteinExistence type="predicted"/>
<dbReference type="AlphaFoldDB" id="A0A512JER0"/>
<dbReference type="InterPro" id="IPR035959">
    <property type="entry name" value="RutC-like_sf"/>
</dbReference>
<dbReference type="PANTHER" id="PTHR43760">
    <property type="entry name" value="ENDORIBONUCLEASE-RELATED"/>
    <property type="match status" value="1"/>
</dbReference>
<dbReference type="Pfam" id="PF14588">
    <property type="entry name" value="YjgF_endoribonc"/>
    <property type="match status" value="1"/>
</dbReference>
<name>A0A512JER0_9HYPH</name>
<dbReference type="EMBL" id="BJZV01000001">
    <property type="protein sequence ID" value="GEP08436.1"/>
    <property type="molecule type" value="Genomic_DNA"/>
</dbReference>
<sequence>MLEARVTTTRFGGQRMSSVKERLEKLGLTLPKAAAPVANYVPFVRVGNLVIISGQICFGPDGKLADAHKGKLGAEVSVEAGIAAARLCALNVLAQVEAAIGDLDHGVEQCVRLGGFINAVPSFAGLAPIMNGASDLMVEVLGDRGRHARSTVGVAELPLDAAVEVEAMFEVR</sequence>
<evidence type="ECO:0000313" key="2">
    <source>
        <dbReference type="EMBL" id="GEP08436.1"/>
    </source>
</evidence>
<gene>
    <name evidence="2" type="ORF">MGN01_02810</name>
</gene>
<reference evidence="2 3" key="1">
    <citation type="submission" date="2019-07" db="EMBL/GenBank/DDBJ databases">
        <title>Whole genome shotgun sequence of Methylobacterium gnaphalii NBRC 107716.</title>
        <authorList>
            <person name="Hosoyama A."/>
            <person name="Uohara A."/>
            <person name="Ohji S."/>
            <person name="Ichikawa N."/>
        </authorList>
    </citation>
    <scope>NUCLEOTIDE SEQUENCE [LARGE SCALE GENOMIC DNA]</scope>
    <source>
        <strain evidence="2 3">NBRC 107716</strain>
    </source>
</reference>
<dbReference type="InterPro" id="IPR013813">
    <property type="entry name" value="Endoribo_LPSP/chorism_mut-like"/>
</dbReference>
<dbReference type="SUPFAM" id="SSF55298">
    <property type="entry name" value="YjgF-like"/>
    <property type="match status" value="1"/>
</dbReference>
<organism evidence="2 3">
    <name type="scientific">Methylobacterium gnaphalii</name>
    <dbReference type="NCBI Taxonomy" id="1010610"/>
    <lineage>
        <taxon>Bacteria</taxon>
        <taxon>Pseudomonadati</taxon>
        <taxon>Pseudomonadota</taxon>
        <taxon>Alphaproteobacteria</taxon>
        <taxon>Hyphomicrobiales</taxon>
        <taxon>Methylobacteriaceae</taxon>
        <taxon>Methylobacterium</taxon>
    </lineage>
</organism>
<dbReference type="Gene3D" id="3.30.1330.40">
    <property type="entry name" value="RutC-like"/>
    <property type="match status" value="1"/>
</dbReference>
<keyword evidence="3" id="KW-1185">Reference proteome</keyword>